<dbReference type="Proteomes" id="UP000198851">
    <property type="component" value="Unassembled WGS sequence"/>
</dbReference>
<organism evidence="1 2">
    <name type="scientific">Shimia haliotis</name>
    <dbReference type="NCBI Taxonomy" id="1280847"/>
    <lineage>
        <taxon>Bacteria</taxon>
        <taxon>Pseudomonadati</taxon>
        <taxon>Pseudomonadota</taxon>
        <taxon>Alphaproteobacteria</taxon>
        <taxon>Rhodobacterales</taxon>
        <taxon>Roseobacteraceae</taxon>
    </lineage>
</organism>
<evidence type="ECO:0000313" key="2">
    <source>
        <dbReference type="Proteomes" id="UP000198851"/>
    </source>
</evidence>
<dbReference type="STRING" id="1280847.SAMN04488036_101423"/>
<dbReference type="OrthoDB" id="7864216at2"/>
<protein>
    <submittedName>
        <fullName evidence="1">Uncharacterized protein</fullName>
    </submittedName>
</protein>
<dbReference type="RefSeq" id="WP_093319645.1">
    <property type="nucleotide sequence ID" value="NZ_FOSZ01000001.1"/>
</dbReference>
<dbReference type="EMBL" id="FOSZ01000001">
    <property type="protein sequence ID" value="SFK56608.1"/>
    <property type="molecule type" value="Genomic_DNA"/>
</dbReference>
<accession>A0A1I4AJF8</accession>
<gene>
    <name evidence="1" type="ORF">SAMN04488036_101423</name>
</gene>
<evidence type="ECO:0000313" key="1">
    <source>
        <dbReference type="EMBL" id="SFK56608.1"/>
    </source>
</evidence>
<keyword evidence="2" id="KW-1185">Reference proteome</keyword>
<name>A0A1I4AJF8_9RHOB</name>
<proteinExistence type="predicted"/>
<dbReference type="AlphaFoldDB" id="A0A1I4AJF8"/>
<sequence length="70" mass="7717">MSETLEARLLAAHAAHDQSALIRLYSEAAHSAQNNTARGFYLTHAYVFALESGDARAERLRAELKAMGRD</sequence>
<reference evidence="2" key="1">
    <citation type="submission" date="2016-10" db="EMBL/GenBank/DDBJ databases">
        <authorList>
            <person name="Varghese N."/>
            <person name="Submissions S."/>
        </authorList>
    </citation>
    <scope>NUCLEOTIDE SEQUENCE [LARGE SCALE GENOMIC DNA]</scope>
    <source>
        <strain evidence="2">DSM 28453</strain>
    </source>
</reference>